<dbReference type="EMBL" id="QORO01000002">
    <property type="protein sequence ID" value="RCK59918.1"/>
    <property type="molecule type" value="Genomic_DNA"/>
</dbReference>
<dbReference type="AlphaFoldDB" id="A0A367Y265"/>
<dbReference type="RefSeq" id="WP_114117532.1">
    <property type="nucleotide sequence ID" value="NZ_BMHU01000003.1"/>
</dbReference>
<keyword evidence="1" id="KW-0812">Transmembrane</keyword>
<proteinExistence type="predicted"/>
<comment type="caution">
    <text evidence="2">The sequence shown here is derived from an EMBL/GenBank/DDBJ whole genome shotgun (WGS) entry which is preliminary data.</text>
</comment>
<protein>
    <submittedName>
        <fullName evidence="2">Uncharacterized protein</fullName>
    </submittedName>
</protein>
<dbReference type="OrthoDB" id="4948465at2"/>
<keyword evidence="1" id="KW-0472">Membrane</keyword>
<evidence type="ECO:0000313" key="3">
    <source>
        <dbReference type="Proteomes" id="UP000253508"/>
    </source>
</evidence>
<name>A0A367Y265_9MICO</name>
<dbReference type="Proteomes" id="UP000253508">
    <property type="component" value="Unassembled WGS sequence"/>
</dbReference>
<feature type="transmembrane region" description="Helical" evidence="1">
    <location>
        <begin position="12"/>
        <end position="34"/>
    </location>
</feature>
<keyword evidence="3" id="KW-1185">Reference proteome</keyword>
<reference evidence="2 3" key="1">
    <citation type="submission" date="2018-07" db="EMBL/GenBank/DDBJ databases">
        <title>Microbacterium endoborsara sp. nov., a novel actinobacterium isolated from Borszczowia aralocaspica.</title>
        <authorList>
            <person name="An D."/>
        </authorList>
    </citation>
    <scope>NUCLEOTIDE SEQUENCE [LARGE SCALE GENOMIC DNA]</scope>
    <source>
        <strain evidence="2 3">C1.15228</strain>
    </source>
</reference>
<sequence>MDALFHFLGSYWWLLLVFGGAIGSGFSALGSWTSKQQKLRHKRKLELIEAKARAKSLTASTDPAAIEKADAADRARRIQRLMDTHDEVSRRWLDYELDAAKLIAFPTMSDGRDPHTGAFLRAKKVADSLRPDSANERVDAETYAEYRDAVHDFEVAFDVAEQEARRVRASGFTEAERQRLDRAQHMLNVAVDQSATAAERQTAYRRVREELDGLIVISNAADEELRRRIAGHLER</sequence>
<evidence type="ECO:0000313" key="2">
    <source>
        <dbReference type="EMBL" id="RCK59918.1"/>
    </source>
</evidence>
<keyword evidence="1" id="KW-1133">Transmembrane helix</keyword>
<organism evidence="2 3">
    <name type="scientific">Microbacterium sorbitolivorans</name>
    <dbReference type="NCBI Taxonomy" id="1867410"/>
    <lineage>
        <taxon>Bacteria</taxon>
        <taxon>Bacillati</taxon>
        <taxon>Actinomycetota</taxon>
        <taxon>Actinomycetes</taxon>
        <taxon>Micrococcales</taxon>
        <taxon>Microbacteriaceae</taxon>
        <taxon>Microbacterium</taxon>
    </lineage>
</organism>
<evidence type="ECO:0000256" key="1">
    <source>
        <dbReference type="SAM" id="Phobius"/>
    </source>
</evidence>
<gene>
    <name evidence="2" type="ORF">DTO57_07120</name>
</gene>
<accession>A0A367Y265</accession>